<organism evidence="2 4">
    <name type="scientific">Aureobasidium melanogenum</name>
    <name type="common">Aureobasidium pullulans var. melanogenum</name>
    <dbReference type="NCBI Taxonomy" id="46634"/>
    <lineage>
        <taxon>Eukaryota</taxon>
        <taxon>Fungi</taxon>
        <taxon>Dikarya</taxon>
        <taxon>Ascomycota</taxon>
        <taxon>Pezizomycotina</taxon>
        <taxon>Dothideomycetes</taxon>
        <taxon>Dothideomycetidae</taxon>
        <taxon>Dothideales</taxon>
        <taxon>Saccotheciaceae</taxon>
        <taxon>Aureobasidium</taxon>
    </lineage>
</organism>
<evidence type="ECO:0000313" key="4">
    <source>
        <dbReference type="Proteomes" id="UP000779574"/>
    </source>
</evidence>
<dbReference type="EMBL" id="JAHFXF010001946">
    <property type="protein sequence ID" value="KAG9661363.1"/>
    <property type="molecule type" value="Genomic_DNA"/>
</dbReference>
<dbReference type="AlphaFoldDB" id="A0A9P8IVU9"/>
<name>A0A9P8IVU9_AURME</name>
<reference evidence="2" key="2">
    <citation type="submission" date="2021-08" db="EMBL/GenBank/DDBJ databases">
        <authorList>
            <person name="Gostincar C."/>
            <person name="Sun X."/>
            <person name="Song Z."/>
            <person name="Gunde-Cimerman N."/>
        </authorList>
    </citation>
    <scope>NUCLEOTIDE SEQUENCE</scope>
    <source>
        <strain evidence="3">EXF-8016</strain>
        <strain evidence="2">EXF-9911</strain>
    </source>
</reference>
<dbReference type="EMBL" id="JAHFYH010000286">
    <property type="protein sequence ID" value="KAH0209125.1"/>
    <property type="molecule type" value="Genomic_DNA"/>
</dbReference>
<reference evidence="2" key="1">
    <citation type="journal article" date="2021" name="J Fungi (Basel)">
        <title>Virulence traits and population genomics of the black yeast Aureobasidium melanogenum.</title>
        <authorList>
            <person name="Cernosa A."/>
            <person name="Sun X."/>
            <person name="Gostincar C."/>
            <person name="Fang C."/>
            <person name="Gunde-Cimerman N."/>
            <person name="Song Z."/>
        </authorList>
    </citation>
    <scope>NUCLEOTIDE SEQUENCE</scope>
    <source>
        <strain evidence="3">EXF-8016</strain>
        <strain evidence="2">EXF-9911</strain>
    </source>
</reference>
<sequence length="211" mass="23013">MTVEQSVRDLQPSVYKDRTRTKPTSALGLAGESCFIAAVGPIPLEKEYTCAPAWGSDNATVDQDVSPEEILHLFKTSIDREVGRIISHLQQELLALLECFPPYDHSDANAHATLEDILTHWLGNLGLDSTLAQPVVPINNSGTPQVFDSVRRASDFKKSSVAISKLNAAIAQLEELITDLDSIKSSLQASRAQAVAVMETSRRRVIAFVNT</sequence>
<feature type="coiled-coil region" evidence="1">
    <location>
        <begin position="163"/>
        <end position="193"/>
    </location>
</feature>
<evidence type="ECO:0000313" key="2">
    <source>
        <dbReference type="EMBL" id="KAG9661363.1"/>
    </source>
</evidence>
<feature type="non-terminal residue" evidence="2">
    <location>
        <position position="211"/>
    </location>
</feature>
<evidence type="ECO:0000313" key="3">
    <source>
        <dbReference type="EMBL" id="KAH0209125.1"/>
    </source>
</evidence>
<keyword evidence="1" id="KW-0175">Coiled coil</keyword>
<proteinExistence type="predicted"/>
<comment type="caution">
    <text evidence="2">The sequence shown here is derived from an EMBL/GenBank/DDBJ whole genome shotgun (WGS) entry which is preliminary data.</text>
</comment>
<protein>
    <submittedName>
        <fullName evidence="2">Uncharacterized protein</fullName>
    </submittedName>
</protein>
<evidence type="ECO:0000256" key="1">
    <source>
        <dbReference type="SAM" id="Coils"/>
    </source>
</evidence>
<accession>A0A9P8IVU9</accession>
<gene>
    <name evidence="2" type="ORF">KCU76_g19361</name>
    <name evidence="3" type="ORF">KCV03_g10355</name>
</gene>
<dbReference type="Proteomes" id="UP000767238">
    <property type="component" value="Unassembled WGS sequence"/>
</dbReference>
<dbReference type="Proteomes" id="UP000779574">
    <property type="component" value="Unassembled WGS sequence"/>
</dbReference>